<dbReference type="AlphaFoldDB" id="A0A3M7RAJ0"/>
<sequence>MPEINLPHQMTFDIIFYVRSKYQLMSAPESLNRRIERVKESFLRPYKISMPIYKTAKHRKKSHFDSVVLLVLMKYWTFITF</sequence>
<reference evidence="1 2" key="1">
    <citation type="journal article" date="2018" name="Sci. Rep.">
        <title>Genomic signatures of local adaptation to the degree of environmental predictability in rotifers.</title>
        <authorList>
            <person name="Franch-Gras L."/>
            <person name="Hahn C."/>
            <person name="Garcia-Roger E.M."/>
            <person name="Carmona M.J."/>
            <person name="Serra M."/>
            <person name="Gomez A."/>
        </authorList>
    </citation>
    <scope>NUCLEOTIDE SEQUENCE [LARGE SCALE GENOMIC DNA]</scope>
    <source>
        <strain evidence="1">HYR1</strain>
    </source>
</reference>
<protein>
    <submittedName>
        <fullName evidence="1">Uncharacterized protein</fullName>
    </submittedName>
</protein>
<evidence type="ECO:0000313" key="1">
    <source>
        <dbReference type="EMBL" id="RNA20547.1"/>
    </source>
</evidence>
<accession>A0A3M7RAJ0</accession>
<organism evidence="1 2">
    <name type="scientific">Brachionus plicatilis</name>
    <name type="common">Marine rotifer</name>
    <name type="synonym">Brachionus muelleri</name>
    <dbReference type="NCBI Taxonomy" id="10195"/>
    <lineage>
        <taxon>Eukaryota</taxon>
        <taxon>Metazoa</taxon>
        <taxon>Spiralia</taxon>
        <taxon>Gnathifera</taxon>
        <taxon>Rotifera</taxon>
        <taxon>Eurotatoria</taxon>
        <taxon>Monogononta</taxon>
        <taxon>Pseudotrocha</taxon>
        <taxon>Ploima</taxon>
        <taxon>Brachionidae</taxon>
        <taxon>Brachionus</taxon>
    </lineage>
</organism>
<name>A0A3M7RAJ0_BRAPC</name>
<dbReference type="Proteomes" id="UP000276133">
    <property type="component" value="Unassembled WGS sequence"/>
</dbReference>
<proteinExistence type="predicted"/>
<comment type="caution">
    <text evidence="1">The sequence shown here is derived from an EMBL/GenBank/DDBJ whole genome shotgun (WGS) entry which is preliminary data.</text>
</comment>
<keyword evidence="2" id="KW-1185">Reference proteome</keyword>
<dbReference type="EMBL" id="REGN01003824">
    <property type="protein sequence ID" value="RNA20547.1"/>
    <property type="molecule type" value="Genomic_DNA"/>
</dbReference>
<evidence type="ECO:0000313" key="2">
    <source>
        <dbReference type="Proteomes" id="UP000276133"/>
    </source>
</evidence>
<gene>
    <name evidence="1" type="ORF">BpHYR1_038183</name>
</gene>